<keyword evidence="10 14" id="KW-0472">Membrane</keyword>
<dbReference type="AlphaFoldDB" id="A0A2U2J9Z3"/>
<feature type="binding site" evidence="12">
    <location>
        <position position="354"/>
    </location>
    <ligand>
        <name>Zn(2+)</name>
        <dbReference type="ChEBI" id="CHEBI:29105"/>
        <note>catalytic</note>
    </ligand>
</feature>
<evidence type="ECO:0000256" key="6">
    <source>
        <dbReference type="ARBA" id="ARBA00022824"/>
    </source>
</evidence>
<evidence type="ECO:0000256" key="8">
    <source>
        <dbReference type="ARBA" id="ARBA00022989"/>
    </source>
</evidence>
<evidence type="ECO:0000256" key="14">
    <source>
        <dbReference type="SAM" id="Phobius"/>
    </source>
</evidence>
<feature type="binding site" evidence="12">
    <location>
        <position position="280"/>
    </location>
    <ligand>
        <name>Zn(2+)</name>
        <dbReference type="ChEBI" id="CHEBI:29105"/>
        <note>catalytic</note>
    </ligand>
</feature>
<keyword evidence="6" id="KW-0256">Endoplasmic reticulum</keyword>
<name>A0A2U2J9Z3_9FLAO</name>
<comment type="similarity">
    <text evidence="13">Belongs to the peptidase M48 family.</text>
</comment>
<feature type="active site" evidence="11">
    <location>
        <position position="277"/>
    </location>
</feature>
<evidence type="ECO:0000256" key="3">
    <source>
        <dbReference type="ARBA" id="ARBA00022692"/>
    </source>
</evidence>
<feature type="transmembrane region" description="Helical" evidence="14">
    <location>
        <begin position="286"/>
        <end position="304"/>
    </location>
</feature>
<keyword evidence="8 14" id="KW-1133">Transmembrane helix</keyword>
<evidence type="ECO:0000259" key="15">
    <source>
        <dbReference type="Pfam" id="PF01435"/>
    </source>
</evidence>
<gene>
    <name evidence="17" type="ORF">DIS07_07455</name>
</gene>
<evidence type="ECO:0000256" key="4">
    <source>
        <dbReference type="ARBA" id="ARBA00022723"/>
    </source>
</evidence>
<evidence type="ECO:0000256" key="12">
    <source>
        <dbReference type="PIRSR" id="PIRSR627057-2"/>
    </source>
</evidence>
<evidence type="ECO:0000256" key="9">
    <source>
        <dbReference type="ARBA" id="ARBA00023049"/>
    </source>
</evidence>
<keyword evidence="7 12" id="KW-0862">Zinc</keyword>
<feature type="active site" description="Proton donor" evidence="11">
    <location>
        <position position="358"/>
    </location>
</feature>
<evidence type="ECO:0000256" key="11">
    <source>
        <dbReference type="PIRSR" id="PIRSR627057-1"/>
    </source>
</evidence>
<dbReference type="Pfam" id="PF01435">
    <property type="entry name" value="Peptidase_M48"/>
    <property type="match status" value="1"/>
</dbReference>
<reference evidence="17 18" key="1">
    <citation type="submission" date="2018-05" db="EMBL/GenBank/DDBJ databases">
        <title>Polaribacter aquimarinus sp. nov., isolated from sediment in a sediment of sea.</title>
        <authorList>
            <person name="Lu D."/>
        </authorList>
    </citation>
    <scope>NUCLEOTIDE SEQUENCE [LARGE SCALE GENOMIC DNA]</scope>
    <source>
        <strain evidence="17 18">ZY113</strain>
    </source>
</reference>
<proteinExistence type="inferred from homology"/>
<keyword evidence="2 13" id="KW-0645">Protease</keyword>
<feature type="transmembrane region" description="Helical" evidence="14">
    <location>
        <begin position="6"/>
        <end position="24"/>
    </location>
</feature>
<evidence type="ECO:0000259" key="16">
    <source>
        <dbReference type="Pfam" id="PF16491"/>
    </source>
</evidence>
<evidence type="ECO:0000256" key="5">
    <source>
        <dbReference type="ARBA" id="ARBA00022801"/>
    </source>
</evidence>
<dbReference type="OrthoDB" id="9781930at2"/>
<evidence type="ECO:0000256" key="13">
    <source>
        <dbReference type="RuleBase" id="RU003983"/>
    </source>
</evidence>
<evidence type="ECO:0000256" key="2">
    <source>
        <dbReference type="ARBA" id="ARBA00022670"/>
    </source>
</evidence>
<keyword evidence="3 14" id="KW-0812">Transmembrane</keyword>
<dbReference type="EMBL" id="QFFG01000003">
    <property type="protein sequence ID" value="PWG05081.1"/>
    <property type="molecule type" value="Genomic_DNA"/>
</dbReference>
<protein>
    <submittedName>
        <fullName evidence="17">Peptidase M48</fullName>
    </submittedName>
</protein>
<dbReference type="InterPro" id="IPR001915">
    <property type="entry name" value="Peptidase_M48"/>
</dbReference>
<feature type="transmembrane region" description="Helical" evidence="14">
    <location>
        <begin position="100"/>
        <end position="127"/>
    </location>
</feature>
<dbReference type="Proteomes" id="UP000245670">
    <property type="component" value="Unassembled WGS sequence"/>
</dbReference>
<accession>A0A2U2J9Z3</accession>
<organism evidence="17 18">
    <name type="scientific">Polaribacter aquimarinus</name>
    <dbReference type="NCBI Taxonomy" id="2100726"/>
    <lineage>
        <taxon>Bacteria</taxon>
        <taxon>Pseudomonadati</taxon>
        <taxon>Bacteroidota</taxon>
        <taxon>Flavobacteriia</taxon>
        <taxon>Flavobacteriales</taxon>
        <taxon>Flavobacteriaceae</taxon>
    </lineage>
</organism>
<feature type="transmembrane region" description="Helical" evidence="14">
    <location>
        <begin position="324"/>
        <end position="346"/>
    </location>
</feature>
<feature type="transmembrane region" description="Helical" evidence="14">
    <location>
        <begin position="62"/>
        <end position="80"/>
    </location>
</feature>
<dbReference type="CDD" id="cd07343">
    <property type="entry name" value="M48A_Zmpste24p_like"/>
    <property type="match status" value="1"/>
</dbReference>
<dbReference type="GO" id="GO:0071586">
    <property type="term" value="P:CAAX-box protein processing"/>
    <property type="evidence" value="ECO:0007669"/>
    <property type="project" value="InterPro"/>
</dbReference>
<dbReference type="RefSeq" id="WP_109404628.1">
    <property type="nucleotide sequence ID" value="NZ_QFFG01000003.1"/>
</dbReference>
<comment type="caution">
    <text evidence="17">The sequence shown here is derived from an EMBL/GenBank/DDBJ whole genome shotgun (WGS) entry which is preliminary data.</text>
</comment>
<feature type="binding site" evidence="12">
    <location>
        <position position="276"/>
    </location>
    <ligand>
        <name>Zn(2+)</name>
        <dbReference type="ChEBI" id="CHEBI:29105"/>
        <note>catalytic</note>
    </ligand>
</feature>
<evidence type="ECO:0000256" key="1">
    <source>
        <dbReference type="ARBA" id="ARBA00004477"/>
    </source>
</evidence>
<comment type="cofactor">
    <cofactor evidence="12 13">
        <name>Zn(2+)</name>
        <dbReference type="ChEBI" id="CHEBI:29105"/>
    </cofactor>
    <text evidence="12 13">Binds 1 zinc ion per subunit.</text>
</comment>
<dbReference type="Pfam" id="PF16491">
    <property type="entry name" value="Peptidase_M48_N"/>
    <property type="match status" value="1"/>
</dbReference>
<evidence type="ECO:0000313" key="17">
    <source>
        <dbReference type="EMBL" id="PWG05081.1"/>
    </source>
</evidence>
<dbReference type="GO" id="GO:0004222">
    <property type="term" value="F:metalloendopeptidase activity"/>
    <property type="evidence" value="ECO:0007669"/>
    <property type="project" value="InterPro"/>
</dbReference>
<keyword evidence="18" id="KW-1185">Reference proteome</keyword>
<dbReference type="Gene3D" id="3.30.2010.10">
    <property type="entry name" value="Metalloproteases ('zincins'), catalytic domain"/>
    <property type="match status" value="1"/>
</dbReference>
<dbReference type="PANTHER" id="PTHR10120">
    <property type="entry name" value="CAAX PRENYL PROTEASE 1"/>
    <property type="match status" value="1"/>
</dbReference>
<keyword evidence="5 13" id="KW-0378">Hydrolase</keyword>
<dbReference type="GO" id="GO:0046872">
    <property type="term" value="F:metal ion binding"/>
    <property type="evidence" value="ECO:0007669"/>
    <property type="project" value="UniProtKB-KW"/>
</dbReference>
<evidence type="ECO:0000256" key="7">
    <source>
        <dbReference type="ARBA" id="ARBA00022833"/>
    </source>
</evidence>
<feature type="transmembrane region" description="Helical" evidence="14">
    <location>
        <begin position="148"/>
        <end position="168"/>
    </location>
</feature>
<feature type="transmembrane region" description="Helical" evidence="14">
    <location>
        <begin position="174"/>
        <end position="193"/>
    </location>
</feature>
<dbReference type="InterPro" id="IPR032456">
    <property type="entry name" value="Peptidase_M48_N"/>
</dbReference>
<feature type="domain" description="CAAX prenyl protease 1 N-terminal" evidence="16">
    <location>
        <begin position="34"/>
        <end position="203"/>
    </location>
</feature>
<comment type="subcellular location">
    <subcellularLocation>
        <location evidence="1">Endoplasmic reticulum membrane</location>
        <topology evidence="1">Multi-pass membrane protein</topology>
    </subcellularLocation>
</comment>
<sequence length="410" mass="46805">MQPTTLFYIIIFILILNFIVDKILDTLNEKHFDDKIPDKLKDVYEEDEYKKSQLYKKTTAKFSNITSLFTTILTLVFFFFDGFKYVDSFARSYTEHPILIALIFFGIIMLGSEIISTPLSYYSTFVIEEKFGFNKSTKKTFWLDKIKGLFISALLGGGILALIIWFYQLTGKNFWVYAWVLVALFSLFINMFHAKLIVPLFNKQSPLEDGKLKEAIESYAQKVGFTINNIFVIDGSKRSTKANAYFSGFGSQKRITLYDTLINDLETDEIVAVLAHEVGHYKRKHIIFNLISSILLTGLTLYILSLFVNSPVLSEALGISVPSFHIGLIAFGILYSPISEITGLFMNYMSRKFEYQADNFAKETFEAASLISSLKKLSKNSLSNLTPHPAYVIAHYSHPTLLKRIKNLES</sequence>
<evidence type="ECO:0000256" key="10">
    <source>
        <dbReference type="ARBA" id="ARBA00023136"/>
    </source>
</evidence>
<dbReference type="FunFam" id="3.30.2010.10:FF:000002">
    <property type="entry name" value="CAAX prenyl protease"/>
    <property type="match status" value="1"/>
</dbReference>
<keyword evidence="4 12" id="KW-0479">Metal-binding</keyword>
<evidence type="ECO:0000313" key="18">
    <source>
        <dbReference type="Proteomes" id="UP000245670"/>
    </source>
</evidence>
<dbReference type="InterPro" id="IPR027057">
    <property type="entry name" value="CAXX_Prtase_1"/>
</dbReference>
<feature type="domain" description="Peptidase M48" evidence="15">
    <location>
        <begin position="206"/>
        <end position="409"/>
    </location>
</feature>
<keyword evidence="9 13" id="KW-0482">Metalloprotease</keyword>